<organism evidence="1 2">
    <name type="scientific">Mycena albidolilacea</name>
    <dbReference type="NCBI Taxonomy" id="1033008"/>
    <lineage>
        <taxon>Eukaryota</taxon>
        <taxon>Fungi</taxon>
        <taxon>Dikarya</taxon>
        <taxon>Basidiomycota</taxon>
        <taxon>Agaricomycotina</taxon>
        <taxon>Agaricomycetes</taxon>
        <taxon>Agaricomycetidae</taxon>
        <taxon>Agaricales</taxon>
        <taxon>Marasmiineae</taxon>
        <taxon>Mycenaceae</taxon>
        <taxon>Mycena</taxon>
    </lineage>
</organism>
<keyword evidence="2" id="KW-1185">Reference proteome</keyword>
<gene>
    <name evidence="1" type="ORF">DFH08DRAFT_641030</name>
</gene>
<name>A0AAD7EN28_9AGAR</name>
<evidence type="ECO:0000313" key="2">
    <source>
        <dbReference type="Proteomes" id="UP001218218"/>
    </source>
</evidence>
<dbReference type="Proteomes" id="UP001218218">
    <property type="component" value="Unassembled WGS sequence"/>
</dbReference>
<protein>
    <submittedName>
        <fullName evidence="1">Uncharacterized protein</fullName>
    </submittedName>
</protein>
<feature type="non-terminal residue" evidence="1">
    <location>
        <position position="59"/>
    </location>
</feature>
<proteinExistence type="predicted"/>
<reference evidence="1" key="1">
    <citation type="submission" date="2023-03" db="EMBL/GenBank/DDBJ databases">
        <title>Massive genome expansion in bonnet fungi (Mycena s.s.) driven by repeated elements and novel gene families across ecological guilds.</title>
        <authorList>
            <consortium name="Lawrence Berkeley National Laboratory"/>
            <person name="Harder C.B."/>
            <person name="Miyauchi S."/>
            <person name="Viragh M."/>
            <person name="Kuo A."/>
            <person name="Thoen E."/>
            <person name="Andreopoulos B."/>
            <person name="Lu D."/>
            <person name="Skrede I."/>
            <person name="Drula E."/>
            <person name="Henrissat B."/>
            <person name="Morin E."/>
            <person name="Kohler A."/>
            <person name="Barry K."/>
            <person name="LaButti K."/>
            <person name="Morin E."/>
            <person name="Salamov A."/>
            <person name="Lipzen A."/>
            <person name="Mereny Z."/>
            <person name="Hegedus B."/>
            <person name="Baldrian P."/>
            <person name="Stursova M."/>
            <person name="Weitz H."/>
            <person name="Taylor A."/>
            <person name="Grigoriev I.V."/>
            <person name="Nagy L.G."/>
            <person name="Martin F."/>
            <person name="Kauserud H."/>
        </authorList>
    </citation>
    <scope>NUCLEOTIDE SEQUENCE</scope>
    <source>
        <strain evidence="1">CBHHK002</strain>
    </source>
</reference>
<feature type="non-terminal residue" evidence="1">
    <location>
        <position position="1"/>
    </location>
</feature>
<accession>A0AAD7EN28</accession>
<sequence length="59" mass="6459">LARAFDKMLAAHGLSNKILAMAGDNATSNDTQTTSMSELDTNTFKAENRVRCFTHTLNL</sequence>
<comment type="caution">
    <text evidence="1">The sequence shown here is derived from an EMBL/GenBank/DDBJ whole genome shotgun (WGS) entry which is preliminary data.</text>
</comment>
<evidence type="ECO:0000313" key="1">
    <source>
        <dbReference type="EMBL" id="KAJ7339846.1"/>
    </source>
</evidence>
<dbReference type="EMBL" id="JARIHO010000027">
    <property type="protein sequence ID" value="KAJ7339846.1"/>
    <property type="molecule type" value="Genomic_DNA"/>
</dbReference>
<dbReference type="AlphaFoldDB" id="A0AAD7EN28"/>